<dbReference type="RefSeq" id="WP_010743645.1">
    <property type="nucleotide sequence ID" value="NZ_BAAAXM010000014.1"/>
</dbReference>
<dbReference type="Gene3D" id="1.10.357.10">
    <property type="entry name" value="Tetracycline Repressor, domain 2"/>
    <property type="match status" value="1"/>
</dbReference>
<feature type="DNA-binding region" description="H-T-H motif" evidence="2">
    <location>
        <begin position="29"/>
        <end position="48"/>
    </location>
</feature>
<evidence type="ECO:0000313" key="4">
    <source>
        <dbReference type="EMBL" id="MDT2538378.1"/>
    </source>
</evidence>
<dbReference type="InterPro" id="IPR009057">
    <property type="entry name" value="Homeodomain-like_sf"/>
</dbReference>
<dbReference type="PROSITE" id="PS50977">
    <property type="entry name" value="HTH_TETR_2"/>
    <property type="match status" value="1"/>
</dbReference>
<reference evidence="4" key="1">
    <citation type="submission" date="2023-03" db="EMBL/GenBank/DDBJ databases">
        <authorList>
            <person name="Shen W."/>
            <person name="Cai J."/>
        </authorList>
    </citation>
    <scope>NUCLEOTIDE SEQUENCE</scope>
    <source>
        <strain evidence="4">B646-2</strain>
    </source>
</reference>
<dbReference type="EMBL" id="JARPXM010000008">
    <property type="protein sequence ID" value="MDT2538378.1"/>
    <property type="molecule type" value="Genomic_DNA"/>
</dbReference>
<comment type="caution">
    <text evidence="4">The sequence shown here is derived from an EMBL/GenBank/DDBJ whole genome shotgun (WGS) entry which is preliminary data.</text>
</comment>
<dbReference type="PROSITE" id="PS01081">
    <property type="entry name" value="HTH_TETR_1"/>
    <property type="match status" value="1"/>
</dbReference>
<dbReference type="InterPro" id="IPR001647">
    <property type="entry name" value="HTH_TetR"/>
</dbReference>
<dbReference type="Proteomes" id="UP001249240">
    <property type="component" value="Unassembled WGS sequence"/>
</dbReference>
<evidence type="ECO:0000256" key="1">
    <source>
        <dbReference type="ARBA" id="ARBA00023125"/>
    </source>
</evidence>
<feature type="domain" description="HTH tetR-type" evidence="3">
    <location>
        <begin position="6"/>
        <end position="66"/>
    </location>
</feature>
<name>A0AAW8SU71_9ENTE</name>
<dbReference type="AlphaFoldDB" id="A0AAW8SU71"/>
<dbReference type="Pfam" id="PF00440">
    <property type="entry name" value="TetR_N"/>
    <property type="match status" value="1"/>
</dbReference>
<dbReference type="PANTHER" id="PTHR43479">
    <property type="entry name" value="ACREF/ENVCD OPERON REPRESSOR-RELATED"/>
    <property type="match status" value="1"/>
</dbReference>
<dbReference type="PANTHER" id="PTHR43479:SF7">
    <property type="entry name" value="TETR-FAMILY TRANSCRIPTIONAL REGULATOR"/>
    <property type="match status" value="1"/>
</dbReference>
<evidence type="ECO:0000313" key="5">
    <source>
        <dbReference type="Proteomes" id="UP001249240"/>
    </source>
</evidence>
<dbReference type="InterPro" id="IPR039532">
    <property type="entry name" value="TetR_C_Firmicutes"/>
</dbReference>
<sequence length="203" mass="23667">MSNKTDRTRAHIIQTFFKMMNEIGFEKITVASLSKRAKINRGTFYHHFADKYAILEEVEEEIFSNFQQVLADHVGWTVTEKIDKYGRNQVGKFFEEACLVVMNFLYERKETAQILLGDFGRPQFIEKLERAYISEVQKKIRLSSAAFTELEELQQDFIYYGAIAIVKRWIRNGAKESPEEIAQVISKCMTFPPIELFEAIEQG</sequence>
<proteinExistence type="predicted"/>
<gene>
    <name evidence="4" type="ORF">P7D78_09590</name>
</gene>
<dbReference type="GO" id="GO:0003677">
    <property type="term" value="F:DNA binding"/>
    <property type="evidence" value="ECO:0007669"/>
    <property type="project" value="UniProtKB-UniRule"/>
</dbReference>
<accession>A0AAW8SU71</accession>
<keyword evidence="1 2" id="KW-0238">DNA-binding</keyword>
<dbReference type="InterPro" id="IPR050624">
    <property type="entry name" value="HTH-type_Tx_Regulator"/>
</dbReference>
<evidence type="ECO:0000256" key="2">
    <source>
        <dbReference type="PROSITE-ProRule" id="PRU00335"/>
    </source>
</evidence>
<organism evidence="4 5">
    <name type="scientific">Enterococcus raffinosus</name>
    <dbReference type="NCBI Taxonomy" id="71452"/>
    <lineage>
        <taxon>Bacteria</taxon>
        <taxon>Bacillati</taxon>
        <taxon>Bacillota</taxon>
        <taxon>Bacilli</taxon>
        <taxon>Lactobacillales</taxon>
        <taxon>Enterococcaceae</taxon>
        <taxon>Enterococcus</taxon>
    </lineage>
</organism>
<evidence type="ECO:0000259" key="3">
    <source>
        <dbReference type="PROSITE" id="PS50977"/>
    </source>
</evidence>
<dbReference type="SUPFAM" id="SSF46689">
    <property type="entry name" value="Homeodomain-like"/>
    <property type="match status" value="1"/>
</dbReference>
<dbReference type="PRINTS" id="PR00455">
    <property type="entry name" value="HTHTETR"/>
</dbReference>
<protein>
    <submittedName>
        <fullName evidence="4">TetR/AcrR family transcriptional regulator</fullName>
    </submittedName>
</protein>
<dbReference type="InterPro" id="IPR023772">
    <property type="entry name" value="DNA-bd_HTH_TetR-type_CS"/>
</dbReference>
<dbReference type="Pfam" id="PF14278">
    <property type="entry name" value="TetR_C_8"/>
    <property type="match status" value="1"/>
</dbReference>